<organism evidence="1 2">
    <name type="scientific">Vreelandella salicampi</name>
    <dbReference type="NCBI Taxonomy" id="1449798"/>
    <lineage>
        <taxon>Bacteria</taxon>
        <taxon>Pseudomonadati</taxon>
        <taxon>Pseudomonadota</taxon>
        <taxon>Gammaproteobacteria</taxon>
        <taxon>Oceanospirillales</taxon>
        <taxon>Halomonadaceae</taxon>
        <taxon>Vreelandella</taxon>
    </lineage>
</organism>
<keyword evidence="2" id="KW-1185">Reference proteome</keyword>
<sequence length="135" mass="14696">MMAKPSHRKGELLALSSGGTTYYQCSGLYRALVDLNLGELAEQYCRQAPYRQGTLDALNKGLVTIEQINEMEASGAFSHRDISDQGFGNYLINRGYLQLVMIDEVHCGAGFSPDIVRESANARAQSLSQLSGGFA</sequence>
<dbReference type="AlphaFoldDB" id="A0A7Z0RVQ7"/>
<accession>A0A7Z0RVQ7</accession>
<evidence type="ECO:0000313" key="1">
    <source>
        <dbReference type="EMBL" id="NYS61854.1"/>
    </source>
</evidence>
<protein>
    <submittedName>
        <fullName evidence="1">Uncharacterized protein</fullName>
    </submittedName>
</protein>
<comment type="caution">
    <text evidence="1">The sequence shown here is derived from an EMBL/GenBank/DDBJ whole genome shotgun (WGS) entry which is preliminary data.</text>
</comment>
<dbReference type="EMBL" id="JACCDF010000013">
    <property type="protein sequence ID" value="NYS61854.1"/>
    <property type="molecule type" value="Genomic_DNA"/>
</dbReference>
<dbReference type="RefSeq" id="WP_053857263.1">
    <property type="nucleotide sequence ID" value="NZ_JACCDF010000013.1"/>
</dbReference>
<gene>
    <name evidence="1" type="ORF">HZS81_13935</name>
</gene>
<dbReference type="Proteomes" id="UP000586119">
    <property type="component" value="Unassembled WGS sequence"/>
</dbReference>
<reference evidence="1 2" key="1">
    <citation type="journal article" date="2015" name="Int. J. Syst. Evol. Microbiol.">
        <title>Halomonas salicampi sp. nov., a halotolerant and alkalitolerant bacterium isolated from a saltern soil.</title>
        <authorList>
            <person name="Lee J.C."/>
            <person name="Kim Y.S."/>
            <person name="Yun B.S."/>
            <person name="Whang K.S."/>
        </authorList>
    </citation>
    <scope>NUCLEOTIDE SEQUENCE [LARGE SCALE GENOMIC DNA]</scope>
    <source>
        <strain evidence="1 2">BH103</strain>
    </source>
</reference>
<evidence type="ECO:0000313" key="2">
    <source>
        <dbReference type="Proteomes" id="UP000586119"/>
    </source>
</evidence>
<name>A0A7Z0RVQ7_9GAMM</name>
<proteinExistence type="predicted"/>